<dbReference type="InterPro" id="IPR050410">
    <property type="entry name" value="CCR4/nocturin_mRNA_transcr"/>
</dbReference>
<dbReference type="InterPro" id="IPR003961">
    <property type="entry name" value="FN3_dom"/>
</dbReference>
<protein>
    <submittedName>
        <fullName evidence="3">Carbon catabolite repressor protein 4 homolog 1 (CCR4 homolog 1)</fullName>
    </submittedName>
</protein>
<dbReference type="InterPro" id="IPR036116">
    <property type="entry name" value="FN3_sf"/>
</dbReference>
<dbReference type="PROSITE" id="PS50853">
    <property type="entry name" value="FN3"/>
    <property type="match status" value="1"/>
</dbReference>
<evidence type="ECO:0000313" key="4">
    <source>
        <dbReference type="Proteomes" id="UP001642464"/>
    </source>
</evidence>
<keyword evidence="4" id="KW-1185">Reference proteome</keyword>
<dbReference type="InterPro" id="IPR005135">
    <property type="entry name" value="Endo/exonuclease/phosphatase"/>
</dbReference>
<dbReference type="Gene3D" id="3.60.10.10">
    <property type="entry name" value="Endonuclease/exonuclease/phosphatase"/>
    <property type="match status" value="2"/>
</dbReference>
<dbReference type="PANTHER" id="PTHR12121">
    <property type="entry name" value="CARBON CATABOLITE REPRESSOR PROTEIN 4"/>
    <property type="match status" value="1"/>
</dbReference>
<accession>A0ABP0RQI2</accession>
<proteinExistence type="predicted"/>
<dbReference type="Gene3D" id="2.60.40.10">
    <property type="entry name" value="Immunoglobulins"/>
    <property type="match status" value="1"/>
</dbReference>
<dbReference type="Pfam" id="PF00041">
    <property type="entry name" value="fn3"/>
    <property type="match status" value="1"/>
</dbReference>
<comment type="caution">
    <text evidence="3">The sequence shown here is derived from an EMBL/GenBank/DDBJ whole genome shotgun (WGS) entry which is preliminary data.</text>
</comment>
<dbReference type="EMBL" id="CAXAMM010042032">
    <property type="protein sequence ID" value="CAK9102628.1"/>
    <property type="molecule type" value="Genomic_DNA"/>
</dbReference>
<dbReference type="SUPFAM" id="SSF49265">
    <property type="entry name" value="Fibronectin type III"/>
    <property type="match status" value="1"/>
</dbReference>
<dbReference type="PANTHER" id="PTHR12121:SF34">
    <property type="entry name" value="PROTEIN ANGEL"/>
    <property type="match status" value="1"/>
</dbReference>
<dbReference type="Proteomes" id="UP001642464">
    <property type="component" value="Unassembled WGS sequence"/>
</dbReference>
<evidence type="ECO:0000256" key="1">
    <source>
        <dbReference type="SAM" id="MobiDB-lite"/>
    </source>
</evidence>
<reference evidence="3 4" key="1">
    <citation type="submission" date="2024-02" db="EMBL/GenBank/DDBJ databases">
        <authorList>
            <person name="Chen Y."/>
            <person name="Shah S."/>
            <person name="Dougan E. K."/>
            <person name="Thang M."/>
            <person name="Chan C."/>
        </authorList>
    </citation>
    <scope>NUCLEOTIDE SEQUENCE [LARGE SCALE GENOMIC DNA]</scope>
</reference>
<gene>
    <name evidence="3" type="ORF">SCF082_LOCUS47965</name>
</gene>
<dbReference type="Pfam" id="PF03372">
    <property type="entry name" value="Exo_endo_phos"/>
    <property type="match status" value="1"/>
</dbReference>
<dbReference type="InterPro" id="IPR036691">
    <property type="entry name" value="Endo/exonu/phosph_ase_sf"/>
</dbReference>
<organism evidence="3 4">
    <name type="scientific">Durusdinium trenchii</name>
    <dbReference type="NCBI Taxonomy" id="1381693"/>
    <lineage>
        <taxon>Eukaryota</taxon>
        <taxon>Sar</taxon>
        <taxon>Alveolata</taxon>
        <taxon>Dinophyceae</taxon>
        <taxon>Suessiales</taxon>
        <taxon>Symbiodiniaceae</taxon>
        <taxon>Durusdinium</taxon>
    </lineage>
</organism>
<dbReference type="SUPFAM" id="SSF56219">
    <property type="entry name" value="DNase I-like"/>
    <property type="match status" value="1"/>
</dbReference>
<name>A0ABP0RQI2_9DINO</name>
<sequence>MPRSPTMDQIDRRAAARHGHVEGFLLVFTQLEPHLNGSPRWVKQDAAWRQGRRWVTTHPARGRNANASGKSLRRLRSKKSVGAKGKGPARDLALRVASYNVLAQTKLKGPQYAYCKARDINWHQRRQVLLDEILAFEADILCLQEVDHFEDWWQPRLGEAGYDGTFQKRGRRHREGVATFFLRSKFQVFCTEALDFNKVGRFLGEPSPSSRLEQDNCGLLVAIQPWEDSTLPSAVVVSNVQLVCPRTDDLVEVQRKQVLMLVRSIERFNADFHLPVVVAGSFNFLPQDENYHILVKGCLRPRLSPPFPLDARPTAQALGQTHIRVTWPATPRSGDAKIQGFLVRKRVGGNKAMGFVDPVFFPGHDRLEAVVGGLGAGLTYEFIVAAVSAVGSGEFSKPSVPVRTLQHPVNTPEERVLLHPTKADSLVVDEPVETLNDWLGLSLEDPNVHSKEALLKDHALAPRFEDKELNLVVNPTRSRPGGARNDKLVHTLGLQSAFGQCDGGTEPQFTLNSERFRGCVDYIFFSQGSLAIKELLTLPTATSADRRLARLVSPWLGRG</sequence>
<evidence type="ECO:0000313" key="3">
    <source>
        <dbReference type="EMBL" id="CAK9102628.1"/>
    </source>
</evidence>
<dbReference type="InterPro" id="IPR013783">
    <property type="entry name" value="Ig-like_fold"/>
</dbReference>
<evidence type="ECO:0000259" key="2">
    <source>
        <dbReference type="PROSITE" id="PS50853"/>
    </source>
</evidence>
<dbReference type="CDD" id="cd00063">
    <property type="entry name" value="FN3"/>
    <property type="match status" value="1"/>
</dbReference>
<feature type="compositionally biased region" description="Basic residues" evidence="1">
    <location>
        <begin position="71"/>
        <end position="81"/>
    </location>
</feature>
<feature type="domain" description="Fibronectin type-III" evidence="2">
    <location>
        <begin position="305"/>
        <end position="407"/>
    </location>
</feature>
<feature type="region of interest" description="Disordered" evidence="1">
    <location>
        <begin position="56"/>
        <end position="86"/>
    </location>
</feature>